<gene>
    <name evidence="2" type="ORF">HINF_LOCUS24596</name>
    <name evidence="3" type="ORF">HINF_LOCUS39183</name>
</gene>
<evidence type="ECO:0000313" key="4">
    <source>
        <dbReference type="Proteomes" id="UP001642409"/>
    </source>
</evidence>
<keyword evidence="4" id="KW-1185">Reference proteome</keyword>
<evidence type="ECO:0000313" key="2">
    <source>
        <dbReference type="EMBL" id="CAI9936951.1"/>
    </source>
</evidence>
<comment type="caution">
    <text evidence="2">The sequence shown here is derived from an EMBL/GenBank/DDBJ whole genome shotgun (WGS) entry which is preliminary data.</text>
</comment>
<dbReference type="Proteomes" id="UP001642409">
    <property type="component" value="Unassembled WGS sequence"/>
</dbReference>
<keyword evidence="1" id="KW-1133">Transmembrane helix</keyword>
<accession>A0AA86PF20</accession>
<keyword evidence="1" id="KW-0472">Membrane</keyword>
<protein>
    <submittedName>
        <fullName evidence="3">Hypothetical_protein</fullName>
    </submittedName>
</protein>
<name>A0AA86PF20_9EUKA</name>
<feature type="transmembrane region" description="Helical" evidence="1">
    <location>
        <begin position="206"/>
        <end position="226"/>
    </location>
</feature>
<dbReference type="EMBL" id="CATOUU010000643">
    <property type="protein sequence ID" value="CAI9936951.1"/>
    <property type="molecule type" value="Genomic_DNA"/>
</dbReference>
<keyword evidence="1" id="KW-0812">Transmembrane</keyword>
<dbReference type="AlphaFoldDB" id="A0AA86PF20"/>
<evidence type="ECO:0000313" key="3">
    <source>
        <dbReference type="EMBL" id="CAL6041588.1"/>
    </source>
</evidence>
<dbReference type="EMBL" id="CAXDID020000151">
    <property type="protein sequence ID" value="CAL6041588.1"/>
    <property type="molecule type" value="Genomic_DNA"/>
</dbReference>
<reference evidence="2" key="1">
    <citation type="submission" date="2023-06" db="EMBL/GenBank/DDBJ databases">
        <authorList>
            <person name="Kurt Z."/>
        </authorList>
    </citation>
    <scope>NUCLEOTIDE SEQUENCE</scope>
</reference>
<organism evidence="2">
    <name type="scientific">Hexamita inflata</name>
    <dbReference type="NCBI Taxonomy" id="28002"/>
    <lineage>
        <taxon>Eukaryota</taxon>
        <taxon>Metamonada</taxon>
        <taxon>Diplomonadida</taxon>
        <taxon>Hexamitidae</taxon>
        <taxon>Hexamitinae</taxon>
        <taxon>Hexamita</taxon>
    </lineage>
</organism>
<sequence>MYPKIPPALTKFLIVPETKKQEESTIDCQIIAYKLCVSTINPAASALIIQFNITIPFYLANSKRYCICAAVAPKNLIPFNDQRRVGFGCSWIQATATPGSTGPARRLRLALPGLATLDVQGLAAPPKIDTPEGPLDLFLPARRLNIEVVNLIKKGCEQKYEQIYSQMRQQVKIIKSNLVSKSTQTQLFTINCPLTALIKLIMPAELGFMCMFSSKLVIFVIVAVCCRKLRTTPALMVTCVPTLETIANQLIWTDELGDNIAPDPKLMSLSCTLMFKNALWLLKRVKLEEID</sequence>
<reference evidence="3 4" key="2">
    <citation type="submission" date="2024-07" db="EMBL/GenBank/DDBJ databases">
        <authorList>
            <person name="Akdeniz Z."/>
        </authorList>
    </citation>
    <scope>NUCLEOTIDE SEQUENCE [LARGE SCALE GENOMIC DNA]</scope>
</reference>
<proteinExistence type="predicted"/>
<evidence type="ECO:0000256" key="1">
    <source>
        <dbReference type="SAM" id="Phobius"/>
    </source>
</evidence>